<sequence>MNDTAAAAVASCRSLERLWLTRCKGLSDIGIGCVAVGCLKLRVLSLKWCLGVGDLGVALIGVKCKQIRSLDLSHLLVFNTSLNFDILIVVGLSSSVCHPLNLCILWTV</sequence>
<dbReference type="Gramene" id="mRNA:HanXRQr2_Chr01g0019501">
    <property type="protein sequence ID" value="CDS:HanXRQr2_Chr01g0019501.1"/>
    <property type="gene ID" value="HanXRQr2_Chr01g0019501"/>
</dbReference>
<gene>
    <name evidence="3" type="ORF">HannXRQ_Chr01g0012761</name>
    <name evidence="2" type="ORF">HannXRQ_Chr05g0130061</name>
    <name evidence="1" type="ORF">HanXRQr2_Chr01g0019501</name>
</gene>
<dbReference type="Gene3D" id="3.80.10.10">
    <property type="entry name" value="Ribonuclease Inhibitor"/>
    <property type="match status" value="1"/>
</dbReference>
<evidence type="ECO:0000313" key="3">
    <source>
        <dbReference type="EMBL" id="OTG36890.1"/>
    </source>
</evidence>
<dbReference type="AlphaFoldDB" id="A0A251ULA5"/>
<dbReference type="InterPro" id="IPR032675">
    <property type="entry name" value="LRR_dom_sf"/>
</dbReference>
<organism evidence="2 4">
    <name type="scientific">Helianthus annuus</name>
    <name type="common">Common sunflower</name>
    <dbReference type="NCBI Taxonomy" id="4232"/>
    <lineage>
        <taxon>Eukaryota</taxon>
        <taxon>Viridiplantae</taxon>
        <taxon>Streptophyta</taxon>
        <taxon>Embryophyta</taxon>
        <taxon>Tracheophyta</taxon>
        <taxon>Spermatophyta</taxon>
        <taxon>Magnoliopsida</taxon>
        <taxon>eudicotyledons</taxon>
        <taxon>Gunneridae</taxon>
        <taxon>Pentapetalae</taxon>
        <taxon>asterids</taxon>
        <taxon>campanulids</taxon>
        <taxon>Asterales</taxon>
        <taxon>Asteraceae</taxon>
        <taxon>Asteroideae</taxon>
        <taxon>Heliantheae alliance</taxon>
        <taxon>Heliantheae</taxon>
        <taxon>Helianthus</taxon>
    </lineage>
</organism>
<dbReference type="EMBL" id="CM007890">
    <property type="protein sequence ID" value="OTG36890.1"/>
    <property type="molecule type" value="Genomic_DNA"/>
</dbReference>
<dbReference type="InterPro" id="IPR006553">
    <property type="entry name" value="Leu-rich_rpt_Cys-con_subtyp"/>
</dbReference>
<keyword evidence="4" id="KW-1185">Reference proteome</keyword>
<reference evidence="1 4" key="1">
    <citation type="journal article" date="2017" name="Nature">
        <title>The sunflower genome provides insights into oil metabolism, flowering and Asterid evolution.</title>
        <authorList>
            <person name="Badouin H."/>
            <person name="Gouzy J."/>
            <person name="Grassa C.J."/>
            <person name="Murat F."/>
            <person name="Staton S.E."/>
            <person name="Cottret L."/>
            <person name="Lelandais-Briere C."/>
            <person name="Owens G.L."/>
            <person name="Carrere S."/>
            <person name="Mayjonade B."/>
            <person name="Legrand L."/>
            <person name="Gill N."/>
            <person name="Kane N.C."/>
            <person name="Bowers J.E."/>
            <person name="Hubner S."/>
            <person name="Bellec A."/>
            <person name="Berard A."/>
            <person name="Berges H."/>
            <person name="Blanchet N."/>
            <person name="Boniface M.C."/>
            <person name="Brunel D."/>
            <person name="Catrice O."/>
            <person name="Chaidir N."/>
            <person name="Claudel C."/>
            <person name="Donnadieu C."/>
            <person name="Faraut T."/>
            <person name="Fievet G."/>
            <person name="Helmstetter N."/>
            <person name="King M."/>
            <person name="Knapp S.J."/>
            <person name="Lai Z."/>
            <person name="Le Paslier M.C."/>
            <person name="Lippi Y."/>
            <person name="Lorenzon L."/>
            <person name="Mandel J.R."/>
            <person name="Marage G."/>
            <person name="Marchand G."/>
            <person name="Marquand E."/>
            <person name="Bret-Mestries E."/>
            <person name="Morien E."/>
            <person name="Nambeesan S."/>
            <person name="Nguyen T."/>
            <person name="Pegot-Espagnet P."/>
            <person name="Pouilly N."/>
            <person name="Raftis F."/>
            <person name="Sallet E."/>
            <person name="Schiex T."/>
            <person name="Thomas J."/>
            <person name="Vandecasteele C."/>
            <person name="Vares D."/>
            <person name="Vear F."/>
            <person name="Vautrin S."/>
            <person name="Crespi M."/>
            <person name="Mangin B."/>
            <person name="Burke J.M."/>
            <person name="Salse J."/>
            <person name="Munos S."/>
            <person name="Vincourt P."/>
            <person name="Rieseberg L.H."/>
            <person name="Langlade N.B."/>
        </authorList>
    </citation>
    <scope>NUCLEOTIDE SEQUENCE [LARGE SCALE GENOMIC DNA]</scope>
    <source>
        <strain evidence="4">cv. SF193</strain>
        <tissue evidence="1">Leaves</tissue>
    </source>
</reference>
<reference evidence="1" key="3">
    <citation type="submission" date="2020-06" db="EMBL/GenBank/DDBJ databases">
        <title>Helianthus annuus Genome sequencing and assembly Release 2.</title>
        <authorList>
            <person name="Gouzy J."/>
            <person name="Langlade N."/>
            <person name="Munos S."/>
        </authorList>
    </citation>
    <scope>NUCLEOTIDE SEQUENCE</scope>
    <source>
        <tissue evidence="1">Leaves</tissue>
    </source>
</reference>
<accession>A0A251ULA5</accession>
<dbReference type="Proteomes" id="UP000215914">
    <property type="component" value="Chromosome 1"/>
</dbReference>
<dbReference type="OMA" id="ITLHACK"/>
<dbReference type="STRING" id="4232.A0A251ULA5"/>
<name>A0A251ULA5_HELAN</name>
<reference evidence="2" key="2">
    <citation type="submission" date="2017-02" db="EMBL/GenBank/DDBJ databases">
        <title>Sunflower complete genome.</title>
        <authorList>
            <person name="Langlade N."/>
            <person name="Munos S."/>
        </authorList>
    </citation>
    <scope>NUCLEOTIDE SEQUENCE [LARGE SCALE GENOMIC DNA]</scope>
    <source>
        <tissue evidence="2">Leaves</tissue>
    </source>
</reference>
<dbReference type="EMBL" id="CM007894">
    <property type="protein sequence ID" value="OTG23839.1"/>
    <property type="molecule type" value="Genomic_DNA"/>
</dbReference>
<dbReference type="Proteomes" id="UP000215914">
    <property type="component" value="Chromosome 5"/>
</dbReference>
<dbReference type="SUPFAM" id="SSF52047">
    <property type="entry name" value="RNI-like"/>
    <property type="match status" value="1"/>
</dbReference>
<evidence type="ECO:0000313" key="1">
    <source>
        <dbReference type="EMBL" id="KAF5821836.1"/>
    </source>
</evidence>
<protein>
    <submittedName>
        <fullName evidence="1">Leucine-rich repeat domain superfamily</fullName>
    </submittedName>
    <submittedName>
        <fullName evidence="2">Putative leucine-rich repeat domain, L domain-like protein</fullName>
    </submittedName>
</protein>
<evidence type="ECO:0000313" key="4">
    <source>
        <dbReference type="Proteomes" id="UP000215914"/>
    </source>
</evidence>
<proteinExistence type="predicted"/>
<evidence type="ECO:0000313" key="2">
    <source>
        <dbReference type="EMBL" id="OTG23839.1"/>
    </source>
</evidence>
<dbReference type="EMBL" id="MNCJ02000316">
    <property type="protein sequence ID" value="KAF5821836.1"/>
    <property type="molecule type" value="Genomic_DNA"/>
</dbReference>
<dbReference type="SMART" id="SM00367">
    <property type="entry name" value="LRR_CC"/>
    <property type="match status" value="2"/>
</dbReference>